<dbReference type="AlphaFoldDB" id="A0A158QT40"/>
<dbReference type="InterPro" id="IPR036179">
    <property type="entry name" value="Ig-like_dom_sf"/>
</dbReference>
<dbReference type="OrthoDB" id="6413693at2759"/>
<comment type="subcellular location">
    <subcellularLocation>
        <location evidence="1">Membrane</location>
        <topology evidence="1">Single-pass type I membrane protein</topology>
    </subcellularLocation>
</comment>
<gene>
    <name evidence="9" type="ORF">MCOS_LOCUS1986</name>
</gene>
<dbReference type="WBParaSite" id="MCU_007507-RA">
    <property type="protein sequence ID" value="MCU_007507-RA"/>
    <property type="gene ID" value="MCU_007507"/>
</dbReference>
<evidence type="ECO:0000256" key="7">
    <source>
        <dbReference type="SAM" id="Phobius"/>
    </source>
</evidence>
<evidence type="ECO:0000256" key="3">
    <source>
        <dbReference type="ARBA" id="ARBA00023157"/>
    </source>
</evidence>
<dbReference type="InterPro" id="IPR003598">
    <property type="entry name" value="Ig_sub2"/>
</dbReference>
<dbReference type="Gene3D" id="2.60.40.10">
    <property type="entry name" value="Immunoglobulins"/>
    <property type="match status" value="2"/>
</dbReference>
<name>A0A158QT40_MESCO</name>
<evidence type="ECO:0000256" key="2">
    <source>
        <dbReference type="ARBA" id="ARBA00023136"/>
    </source>
</evidence>
<dbReference type="PROSITE" id="PS50835">
    <property type="entry name" value="IG_LIKE"/>
    <property type="match status" value="2"/>
</dbReference>
<proteinExistence type="predicted"/>
<evidence type="ECO:0000313" key="9">
    <source>
        <dbReference type="EMBL" id="VDD75983.1"/>
    </source>
</evidence>
<feature type="domain" description="Ig-like" evidence="8">
    <location>
        <begin position="214"/>
        <end position="308"/>
    </location>
</feature>
<evidence type="ECO:0000313" key="11">
    <source>
        <dbReference type="WBParaSite" id="MCU_007507-RA"/>
    </source>
</evidence>
<dbReference type="InterPro" id="IPR051275">
    <property type="entry name" value="Cell_adhesion_signaling"/>
</dbReference>
<dbReference type="SMART" id="SM00408">
    <property type="entry name" value="IGc2"/>
    <property type="match status" value="2"/>
</dbReference>
<dbReference type="GO" id="GO:0005911">
    <property type="term" value="C:cell-cell junction"/>
    <property type="evidence" value="ECO:0007669"/>
    <property type="project" value="TreeGrafter"/>
</dbReference>
<keyword evidence="5" id="KW-0393">Immunoglobulin domain</keyword>
<evidence type="ECO:0000256" key="5">
    <source>
        <dbReference type="ARBA" id="ARBA00023319"/>
    </source>
</evidence>
<dbReference type="InterPro" id="IPR007110">
    <property type="entry name" value="Ig-like_dom"/>
</dbReference>
<keyword evidence="10" id="KW-1185">Reference proteome</keyword>
<feature type="domain" description="Ig-like" evidence="8">
    <location>
        <begin position="85"/>
        <end position="193"/>
    </location>
</feature>
<keyword evidence="7" id="KW-0812">Transmembrane</keyword>
<keyword evidence="7" id="KW-1133">Transmembrane helix</keyword>
<dbReference type="InterPro" id="IPR013783">
    <property type="entry name" value="Ig-like_fold"/>
</dbReference>
<reference evidence="11" key="2">
    <citation type="submission" date="2019-11" db="UniProtKB">
        <authorList>
            <consortium name="WormBaseParasite"/>
        </authorList>
    </citation>
    <scope>IDENTIFICATION</scope>
</reference>
<keyword evidence="3" id="KW-1015">Disulfide bond</keyword>
<protein>
    <submittedName>
        <fullName evidence="11">Ig-like domain-containing protein</fullName>
    </submittedName>
</protein>
<feature type="transmembrane region" description="Helical" evidence="7">
    <location>
        <begin position="317"/>
        <end position="341"/>
    </location>
</feature>
<dbReference type="GO" id="GO:0050839">
    <property type="term" value="F:cell adhesion molecule binding"/>
    <property type="evidence" value="ECO:0007669"/>
    <property type="project" value="TreeGrafter"/>
</dbReference>
<accession>A0A158QT40</accession>
<dbReference type="PANTHER" id="PTHR11640:SF31">
    <property type="entry name" value="IRREGULAR CHIASM C-ROUGHEST PROTEIN-RELATED"/>
    <property type="match status" value="1"/>
</dbReference>
<dbReference type="STRING" id="53468.A0A158QT40"/>
<dbReference type="CDD" id="cd00096">
    <property type="entry name" value="Ig"/>
    <property type="match status" value="1"/>
</dbReference>
<dbReference type="SUPFAM" id="SSF48726">
    <property type="entry name" value="Immunoglobulin"/>
    <property type="match status" value="1"/>
</dbReference>
<feature type="region of interest" description="Disordered" evidence="6">
    <location>
        <begin position="1"/>
        <end position="24"/>
    </location>
</feature>
<evidence type="ECO:0000256" key="1">
    <source>
        <dbReference type="ARBA" id="ARBA00004479"/>
    </source>
</evidence>
<evidence type="ECO:0000313" key="10">
    <source>
        <dbReference type="Proteomes" id="UP000267029"/>
    </source>
</evidence>
<reference evidence="9 10" key="1">
    <citation type="submission" date="2018-10" db="EMBL/GenBank/DDBJ databases">
        <authorList>
            <consortium name="Pathogen Informatics"/>
        </authorList>
    </citation>
    <scope>NUCLEOTIDE SEQUENCE [LARGE SCALE GENOMIC DNA]</scope>
</reference>
<dbReference type="Pfam" id="PF00047">
    <property type="entry name" value="ig"/>
    <property type="match status" value="1"/>
</dbReference>
<dbReference type="EMBL" id="UXSR01000292">
    <property type="protein sequence ID" value="VDD75983.1"/>
    <property type="molecule type" value="Genomic_DNA"/>
</dbReference>
<sequence>MPGQKRMTTGEAATPQRLTPFHLDPREREISTGPFIDLRMTPQLHNRRLRCWAGAPVKALLKSGFAPDAPVWMHTSVLLSVSYGPKLQGPPHEVEAVPMGQSVQLTCHVEANPPALVTWYHYRSIHVVNRHTLAANPNISGLFTPTVISHRLIQSFVDAELSGSDFKKLISAERYSALSVKTRSVENYGLYVCVGLAAQRETRKVVILAEAGPPQIDTQTHVSGRVGGRSRIACRTVGLPKPTPQEFLWSRVSTKQPITPSLSVHIEHEEDLAGSTSALEINPVSKEHFGLYNCTVVTAFGVDSTVIAFKEIKEVPYAFAVGVGAASVVSVIFAAVILWILRRFIRHKRSGRTARIITANYRHDSVDAYSERISTLGRRSVLEEPTEVNLSNKIHHDGNRTLLPLPMQPLSTCLIRSPCHLVSYEGGSEYTSVTGSPIISRLRDHHGSVPGTMATIYQAAPPENDKGDFSPTDGPSDVVSNSRLALLTACSANFRDQLFPT</sequence>
<evidence type="ECO:0000256" key="6">
    <source>
        <dbReference type="SAM" id="MobiDB-lite"/>
    </source>
</evidence>
<dbReference type="GO" id="GO:0005886">
    <property type="term" value="C:plasma membrane"/>
    <property type="evidence" value="ECO:0007669"/>
    <property type="project" value="TreeGrafter"/>
</dbReference>
<dbReference type="Proteomes" id="UP000267029">
    <property type="component" value="Unassembled WGS sequence"/>
</dbReference>
<dbReference type="InterPro" id="IPR003599">
    <property type="entry name" value="Ig_sub"/>
</dbReference>
<dbReference type="SMART" id="SM00409">
    <property type="entry name" value="IG"/>
    <property type="match status" value="2"/>
</dbReference>
<dbReference type="PANTHER" id="PTHR11640">
    <property type="entry name" value="NEPHRIN"/>
    <property type="match status" value="1"/>
</dbReference>
<keyword evidence="2 7" id="KW-0472">Membrane</keyword>
<dbReference type="InterPro" id="IPR013151">
    <property type="entry name" value="Immunoglobulin_dom"/>
</dbReference>
<keyword evidence="4" id="KW-0325">Glycoprotein</keyword>
<dbReference type="GO" id="GO:0098609">
    <property type="term" value="P:cell-cell adhesion"/>
    <property type="evidence" value="ECO:0007669"/>
    <property type="project" value="TreeGrafter"/>
</dbReference>
<evidence type="ECO:0000259" key="8">
    <source>
        <dbReference type="PROSITE" id="PS50835"/>
    </source>
</evidence>
<organism evidence="11">
    <name type="scientific">Mesocestoides corti</name>
    <name type="common">Flatworm</name>
    <dbReference type="NCBI Taxonomy" id="53468"/>
    <lineage>
        <taxon>Eukaryota</taxon>
        <taxon>Metazoa</taxon>
        <taxon>Spiralia</taxon>
        <taxon>Lophotrochozoa</taxon>
        <taxon>Platyhelminthes</taxon>
        <taxon>Cestoda</taxon>
        <taxon>Eucestoda</taxon>
        <taxon>Cyclophyllidea</taxon>
        <taxon>Mesocestoididae</taxon>
        <taxon>Mesocestoides</taxon>
    </lineage>
</organism>
<evidence type="ECO:0000256" key="4">
    <source>
        <dbReference type="ARBA" id="ARBA00023180"/>
    </source>
</evidence>